<dbReference type="SMART" id="SM00564">
    <property type="entry name" value="PQQ"/>
    <property type="match status" value="6"/>
</dbReference>
<evidence type="ECO:0000256" key="1">
    <source>
        <dbReference type="ARBA" id="ARBA00022679"/>
    </source>
</evidence>
<evidence type="ECO:0000313" key="9">
    <source>
        <dbReference type="Proteomes" id="UP001597058"/>
    </source>
</evidence>
<feature type="region of interest" description="Disordered" evidence="6">
    <location>
        <begin position="283"/>
        <end position="359"/>
    </location>
</feature>
<evidence type="ECO:0000313" key="8">
    <source>
        <dbReference type="EMBL" id="MFD1312247.1"/>
    </source>
</evidence>
<dbReference type="InterPro" id="IPR008271">
    <property type="entry name" value="Ser/Thr_kinase_AS"/>
</dbReference>
<evidence type="ECO:0000256" key="6">
    <source>
        <dbReference type="SAM" id="MobiDB-lite"/>
    </source>
</evidence>
<dbReference type="InterPro" id="IPR011047">
    <property type="entry name" value="Quinoprotein_ADH-like_sf"/>
</dbReference>
<dbReference type="InterPro" id="IPR018391">
    <property type="entry name" value="PQQ_b-propeller_rpt"/>
</dbReference>
<keyword evidence="2 5" id="KW-0547">Nucleotide-binding</keyword>
<proteinExistence type="predicted"/>
<dbReference type="SUPFAM" id="SSF50998">
    <property type="entry name" value="Quinoprotein alcohol dehydrogenase-like"/>
    <property type="match status" value="2"/>
</dbReference>
<dbReference type="PROSITE" id="PS50011">
    <property type="entry name" value="PROTEIN_KINASE_DOM"/>
    <property type="match status" value="1"/>
</dbReference>
<dbReference type="RefSeq" id="WP_381233624.1">
    <property type="nucleotide sequence ID" value="NZ_JBHSKH010000011.1"/>
</dbReference>
<dbReference type="Pfam" id="PF00069">
    <property type="entry name" value="Pkinase"/>
    <property type="match status" value="1"/>
</dbReference>
<dbReference type="InterPro" id="IPR002372">
    <property type="entry name" value="PQQ_rpt_dom"/>
</dbReference>
<keyword evidence="1" id="KW-0808">Transferase</keyword>
<name>A0ABW3XT84_9ACTN</name>
<comment type="caution">
    <text evidence="8">The sequence shown here is derived from an EMBL/GenBank/DDBJ whole genome shotgun (WGS) entry which is preliminary data.</text>
</comment>
<feature type="compositionally biased region" description="Low complexity" evidence="6">
    <location>
        <begin position="305"/>
        <end position="320"/>
    </location>
</feature>
<keyword evidence="9" id="KW-1185">Reference proteome</keyword>
<evidence type="ECO:0000256" key="3">
    <source>
        <dbReference type="ARBA" id="ARBA00022777"/>
    </source>
</evidence>
<organism evidence="8 9">
    <name type="scientific">Streptomyces kaempferi</name>
    <dbReference type="NCBI Taxonomy" id="333725"/>
    <lineage>
        <taxon>Bacteria</taxon>
        <taxon>Bacillati</taxon>
        <taxon>Actinomycetota</taxon>
        <taxon>Actinomycetes</taxon>
        <taxon>Kitasatosporales</taxon>
        <taxon>Streptomycetaceae</taxon>
        <taxon>Streptomyces</taxon>
    </lineage>
</organism>
<dbReference type="PANTHER" id="PTHR43289:SF34">
    <property type="entry name" value="SERINE_THREONINE-PROTEIN KINASE YBDM-RELATED"/>
    <property type="match status" value="1"/>
</dbReference>
<dbReference type="Gene3D" id="2.40.128.630">
    <property type="match status" value="1"/>
</dbReference>
<dbReference type="Gene3D" id="2.130.10.10">
    <property type="entry name" value="YVTN repeat-like/Quinoprotein amine dehydrogenase"/>
    <property type="match status" value="1"/>
</dbReference>
<dbReference type="SUPFAM" id="SSF56112">
    <property type="entry name" value="Protein kinase-like (PK-like)"/>
    <property type="match status" value="1"/>
</dbReference>
<dbReference type="Gene3D" id="3.30.200.20">
    <property type="entry name" value="Phosphorylase Kinase, domain 1"/>
    <property type="match status" value="1"/>
</dbReference>
<dbReference type="InterPro" id="IPR017441">
    <property type="entry name" value="Protein_kinase_ATP_BS"/>
</dbReference>
<dbReference type="InterPro" id="IPR011009">
    <property type="entry name" value="Kinase-like_dom_sf"/>
</dbReference>
<reference evidence="9" key="1">
    <citation type="journal article" date="2019" name="Int. J. Syst. Evol. Microbiol.">
        <title>The Global Catalogue of Microorganisms (GCM) 10K type strain sequencing project: providing services to taxonomists for standard genome sequencing and annotation.</title>
        <authorList>
            <consortium name="The Broad Institute Genomics Platform"/>
            <consortium name="The Broad Institute Genome Sequencing Center for Infectious Disease"/>
            <person name="Wu L."/>
            <person name="Ma J."/>
        </authorList>
    </citation>
    <scope>NUCLEOTIDE SEQUENCE [LARGE SCALE GENOMIC DNA]</scope>
    <source>
        <strain evidence="9">CGMCC 4.7020</strain>
    </source>
</reference>
<dbReference type="SMART" id="SM00220">
    <property type="entry name" value="S_TKc"/>
    <property type="match status" value="1"/>
</dbReference>
<accession>A0ABW3XT84</accession>
<protein>
    <submittedName>
        <fullName evidence="8">PQQ-binding-like beta-propeller repeat protein</fullName>
    </submittedName>
</protein>
<dbReference type="Pfam" id="PF13360">
    <property type="entry name" value="PQQ_2"/>
    <property type="match status" value="2"/>
</dbReference>
<evidence type="ECO:0000256" key="5">
    <source>
        <dbReference type="PROSITE-ProRule" id="PRU10141"/>
    </source>
</evidence>
<sequence>MPPQRSAGTEPEAEHPMYAGQYLLESQLGSGGMGVVHLARSASGLRLAVKVVHAEFSQDPEFRGRFKQEVAAARRVSGAFTAPVVDADPEAEHPWMATLFIPGPTLAEHVKRNGALGPAPLRHLMAGLAEGLRDIHRAGVVHRDLKPSNVLLADDGPKVIDFGISRPSDSELHTETGKLIGTPPFMAPEQFRSPREVGPAADVFALGSLIVHAATGSGPFTSDSPYLVAYQVVHDEPDLTGVPEELADLVARCLAKEPEDRPTPDELMTALKSVSASYDTQAFIPGQRGASGPGSRAAQQGGHLPAQAASPAPARAARPLVPAPEPGPDPDPTHRRGRALPGDGANRGDGRSGPVSGKVSGRRWRLPLAAAASVLAAVVIGALALHGGSDVRHPQKHTGGRPSGGSFQPWTLHLGARGIKAAGLPQCTYAPHELYCVRPGVLAASVDPADGRVLWSRGDAHRGNHRSTAPPVLSGGLLQVLSGDGLHLQALDPATGATRWSHDLARYSGRVTHAGGVVLLTGPDGKVTALDAATGEEKWRHAIPGQSQPSFVTFGDGVAYTVTKAGTGSRVDAVDPQTGSTRWQRSLDGQLTVVGAHDGTVWFTSIDSDQSTDAVVRYDASARSVRRVGLPLPLSSSQAVVQGDTVYLLAGGGTLVAVDTRASAQLWRAETSATMTSAPVVAGRRLYLTAVDGRLLSVDATRGTLLGQTRARLGDARGSLIGVIPAPVVAGGKVYSSAPDGSLFAVDGSRPSTW</sequence>
<dbReference type="CDD" id="cd14014">
    <property type="entry name" value="STKc_PknB_like"/>
    <property type="match status" value="1"/>
</dbReference>
<keyword evidence="3" id="KW-0418">Kinase</keyword>
<dbReference type="EMBL" id="JBHTMM010000110">
    <property type="protein sequence ID" value="MFD1312247.1"/>
    <property type="molecule type" value="Genomic_DNA"/>
</dbReference>
<feature type="region of interest" description="Disordered" evidence="6">
    <location>
        <begin position="388"/>
        <end position="407"/>
    </location>
</feature>
<gene>
    <name evidence="8" type="ORF">ACFQ5X_41450</name>
</gene>
<feature type="domain" description="Protein kinase" evidence="7">
    <location>
        <begin position="22"/>
        <end position="284"/>
    </location>
</feature>
<dbReference type="PANTHER" id="PTHR43289">
    <property type="entry name" value="MITOGEN-ACTIVATED PROTEIN KINASE KINASE KINASE 20-RELATED"/>
    <property type="match status" value="1"/>
</dbReference>
<dbReference type="PROSITE" id="PS00108">
    <property type="entry name" value="PROTEIN_KINASE_ST"/>
    <property type="match status" value="1"/>
</dbReference>
<feature type="compositionally biased region" description="Pro residues" evidence="6">
    <location>
        <begin position="321"/>
        <end position="330"/>
    </location>
</feature>
<keyword evidence="4 5" id="KW-0067">ATP-binding</keyword>
<evidence type="ECO:0000256" key="4">
    <source>
        <dbReference type="ARBA" id="ARBA00022840"/>
    </source>
</evidence>
<evidence type="ECO:0000256" key="2">
    <source>
        <dbReference type="ARBA" id="ARBA00022741"/>
    </source>
</evidence>
<dbReference type="InterPro" id="IPR015943">
    <property type="entry name" value="WD40/YVTN_repeat-like_dom_sf"/>
</dbReference>
<dbReference type="Proteomes" id="UP001597058">
    <property type="component" value="Unassembled WGS sequence"/>
</dbReference>
<dbReference type="Gene3D" id="2.40.10.480">
    <property type="match status" value="1"/>
</dbReference>
<dbReference type="InterPro" id="IPR000719">
    <property type="entry name" value="Prot_kinase_dom"/>
</dbReference>
<dbReference type="PROSITE" id="PS00107">
    <property type="entry name" value="PROTEIN_KINASE_ATP"/>
    <property type="match status" value="1"/>
</dbReference>
<feature type="binding site" evidence="5">
    <location>
        <position position="50"/>
    </location>
    <ligand>
        <name>ATP</name>
        <dbReference type="ChEBI" id="CHEBI:30616"/>
    </ligand>
</feature>
<dbReference type="Gene3D" id="1.10.510.10">
    <property type="entry name" value="Transferase(Phosphotransferase) domain 1"/>
    <property type="match status" value="1"/>
</dbReference>
<evidence type="ECO:0000259" key="7">
    <source>
        <dbReference type="PROSITE" id="PS50011"/>
    </source>
</evidence>